<gene>
    <name evidence="2" type="ORF">F8M41_015805</name>
</gene>
<reference evidence="2 3" key="1">
    <citation type="journal article" date="2019" name="Environ. Microbiol.">
        <title>At the nexus of three kingdoms: the genome of the mycorrhizal fungus Gigaspora margarita provides insights into plant, endobacterial and fungal interactions.</title>
        <authorList>
            <person name="Venice F."/>
            <person name="Ghignone S."/>
            <person name="Salvioli di Fossalunga A."/>
            <person name="Amselem J."/>
            <person name="Novero M."/>
            <person name="Xianan X."/>
            <person name="Sedzielewska Toro K."/>
            <person name="Morin E."/>
            <person name="Lipzen A."/>
            <person name="Grigoriev I.V."/>
            <person name="Henrissat B."/>
            <person name="Martin F.M."/>
            <person name="Bonfante P."/>
        </authorList>
    </citation>
    <scope>NUCLEOTIDE SEQUENCE [LARGE SCALE GENOMIC DNA]</scope>
    <source>
        <strain evidence="2 3">BEG34</strain>
    </source>
</reference>
<proteinExistence type="predicted"/>
<dbReference type="EMBL" id="WTPW01003345">
    <property type="protein sequence ID" value="KAF0345693.1"/>
    <property type="molecule type" value="Genomic_DNA"/>
</dbReference>
<comment type="caution">
    <text evidence="2">The sequence shown here is derived from an EMBL/GenBank/DDBJ whole genome shotgun (WGS) entry which is preliminary data.</text>
</comment>
<sequence length="210" mass="25137">MAPYKCKDNKKKTPEKNVLTNYFEKENRQQLPIKHFLNKPLQVATVDQHNSEVELLRSILLSQFSQSLLTALVAPKRLFFLSINRWLMLLSQDQYDVQLTVSEKLIHENVNKLLKIQTLKNENKTLKNKIKEFEERELEHEGEQREDECESKGEQREDECEYEGEQREDGCECEDKLYIRIYKSVLTLHERENEREDECEREDIDYIVIN</sequence>
<evidence type="ECO:0000256" key="1">
    <source>
        <dbReference type="SAM" id="MobiDB-lite"/>
    </source>
</evidence>
<protein>
    <submittedName>
        <fullName evidence="2">Uncharacterized protein</fullName>
    </submittedName>
</protein>
<feature type="region of interest" description="Disordered" evidence="1">
    <location>
        <begin position="136"/>
        <end position="170"/>
    </location>
</feature>
<keyword evidence="3" id="KW-1185">Reference proteome</keyword>
<name>A0A8H3ZW03_GIGMA</name>
<evidence type="ECO:0000313" key="3">
    <source>
        <dbReference type="Proteomes" id="UP000439903"/>
    </source>
</evidence>
<dbReference type="AlphaFoldDB" id="A0A8H3ZW03"/>
<accession>A0A8H3ZW03</accession>
<organism evidence="2 3">
    <name type="scientific">Gigaspora margarita</name>
    <dbReference type="NCBI Taxonomy" id="4874"/>
    <lineage>
        <taxon>Eukaryota</taxon>
        <taxon>Fungi</taxon>
        <taxon>Fungi incertae sedis</taxon>
        <taxon>Mucoromycota</taxon>
        <taxon>Glomeromycotina</taxon>
        <taxon>Glomeromycetes</taxon>
        <taxon>Diversisporales</taxon>
        <taxon>Gigasporaceae</taxon>
        <taxon>Gigaspora</taxon>
    </lineage>
</organism>
<evidence type="ECO:0000313" key="2">
    <source>
        <dbReference type="EMBL" id="KAF0345693.1"/>
    </source>
</evidence>
<dbReference type="Proteomes" id="UP000439903">
    <property type="component" value="Unassembled WGS sequence"/>
</dbReference>